<accession>A0A7M2QP49</accession>
<dbReference type="EMBL" id="MT993629">
    <property type="protein sequence ID" value="QOV05671.1"/>
    <property type="molecule type" value="Genomic_DNA"/>
</dbReference>
<evidence type="ECO:0000313" key="1">
    <source>
        <dbReference type="EMBL" id="QOV05671.1"/>
    </source>
</evidence>
<dbReference type="InterPro" id="IPR036390">
    <property type="entry name" value="WH_DNA-bd_sf"/>
</dbReference>
<proteinExistence type="predicted"/>
<protein>
    <submittedName>
        <fullName evidence="1">Uncharacterized protein</fullName>
    </submittedName>
</protein>
<name>A0A7M2QP49_9ZZZZ</name>
<dbReference type="AlphaFoldDB" id="A0A7M2QP49"/>
<sequence length="104" mass="11656">MSQNISSRQLIYETLEENGPLTRREIARITGLSSARIANVIRNGLIKGHIHIQDGRVMLSDGLFGVCVDASERGPGNMIFEHCKRNWRGYHVHQLLSACRRASA</sequence>
<dbReference type="Pfam" id="PF13412">
    <property type="entry name" value="HTH_24"/>
    <property type="match status" value="1"/>
</dbReference>
<organism evidence="1">
    <name type="scientific">feces metagenome</name>
    <dbReference type="NCBI Taxonomy" id="1861841"/>
    <lineage>
        <taxon>unclassified sequences</taxon>
        <taxon>metagenomes</taxon>
        <taxon>organismal metagenomes</taxon>
    </lineage>
</organism>
<dbReference type="SUPFAM" id="SSF46785">
    <property type="entry name" value="Winged helix' DNA-binding domain"/>
    <property type="match status" value="1"/>
</dbReference>
<dbReference type="InterPro" id="IPR036388">
    <property type="entry name" value="WH-like_DNA-bd_sf"/>
</dbReference>
<reference evidence="1" key="1">
    <citation type="submission" date="2020-09" db="EMBL/GenBank/DDBJ databases">
        <authorList>
            <person name="Eze J.U."/>
            <person name="Rahube T.O."/>
        </authorList>
    </citation>
    <scope>NUCLEOTIDE SEQUENCE</scope>
</reference>
<dbReference type="Gene3D" id="1.10.10.10">
    <property type="entry name" value="Winged helix-like DNA-binding domain superfamily/Winged helix DNA-binding domain"/>
    <property type="match status" value="1"/>
</dbReference>